<feature type="signal peptide" evidence="1">
    <location>
        <begin position="1"/>
        <end position="28"/>
    </location>
</feature>
<dbReference type="Proteomes" id="UP000237105">
    <property type="component" value="Unassembled WGS sequence"/>
</dbReference>
<proteinExistence type="predicted"/>
<organism evidence="2 3">
    <name type="scientific">Parasponia andersonii</name>
    <name type="common">Sponia andersonii</name>
    <dbReference type="NCBI Taxonomy" id="3476"/>
    <lineage>
        <taxon>Eukaryota</taxon>
        <taxon>Viridiplantae</taxon>
        <taxon>Streptophyta</taxon>
        <taxon>Embryophyta</taxon>
        <taxon>Tracheophyta</taxon>
        <taxon>Spermatophyta</taxon>
        <taxon>Magnoliopsida</taxon>
        <taxon>eudicotyledons</taxon>
        <taxon>Gunneridae</taxon>
        <taxon>Pentapetalae</taxon>
        <taxon>rosids</taxon>
        <taxon>fabids</taxon>
        <taxon>Rosales</taxon>
        <taxon>Cannabaceae</taxon>
        <taxon>Parasponia</taxon>
    </lineage>
</organism>
<evidence type="ECO:0000313" key="2">
    <source>
        <dbReference type="EMBL" id="PON32074.1"/>
    </source>
</evidence>
<feature type="chain" id="PRO_5015133599" evidence="1">
    <location>
        <begin position="29"/>
        <end position="78"/>
    </location>
</feature>
<comment type="caution">
    <text evidence="2">The sequence shown here is derived from an EMBL/GenBank/DDBJ whole genome shotgun (WGS) entry which is preliminary data.</text>
</comment>
<dbReference type="AlphaFoldDB" id="A0A2P5A6A6"/>
<name>A0A2P5A6A6_PARAD</name>
<protein>
    <submittedName>
        <fullName evidence="2">Thionin</fullName>
    </submittedName>
</protein>
<sequence length="78" mass="8136">MANRNTKIPAVLIMSVLFIGAFFQTGEALTPCAKECMPVCLKEDGATIPVCETACESYCKQAASGSGQGGGGIMDKHH</sequence>
<evidence type="ECO:0000256" key="1">
    <source>
        <dbReference type="SAM" id="SignalP"/>
    </source>
</evidence>
<dbReference type="EMBL" id="JXTB01000872">
    <property type="protein sequence ID" value="PON32074.1"/>
    <property type="molecule type" value="Genomic_DNA"/>
</dbReference>
<keyword evidence="1" id="KW-0732">Signal</keyword>
<accession>A0A2P5A6A6</accession>
<gene>
    <name evidence="2" type="ORF">PanWU01x14_364490</name>
</gene>
<dbReference type="OrthoDB" id="1153097at2759"/>
<reference evidence="3" key="1">
    <citation type="submission" date="2016-06" db="EMBL/GenBank/DDBJ databases">
        <title>Parallel loss of symbiosis genes in relatives of nitrogen-fixing non-legume Parasponia.</title>
        <authorList>
            <person name="Van Velzen R."/>
            <person name="Holmer R."/>
            <person name="Bu F."/>
            <person name="Rutten L."/>
            <person name="Van Zeijl A."/>
            <person name="Liu W."/>
            <person name="Santuari L."/>
            <person name="Cao Q."/>
            <person name="Sharma T."/>
            <person name="Shen D."/>
            <person name="Roswanjaya Y."/>
            <person name="Wardhani T."/>
            <person name="Kalhor M.S."/>
            <person name="Jansen J."/>
            <person name="Van den Hoogen J."/>
            <person name="Gungor B."/>
            <person name="Hartog M."/>
            <person name="Hontelez J."/>
            <person name="Verver J."/>
            <person name="Yang W.-C."/>
            <person name="Schijlen E."/>
            <person name="Repin R."/>
            <person name="Schilthuizen M."/>
            <person name="Schranz E."/>
            <person name="Heidstra R."/>
            <person name="Miyata K."/>
            <person name="Fedorova E."/>
            <person name="Kohlen W."/>
            <person name="Bisseling T."/>
            <person name="Smit S."/>
            <person name="Geurts R."/>
        </authorList>
    </citation>
    <scope>NUCLEOTIDE SEQUENCE [LARGE SCALE GENOMIC DNA]</scope>
    <source>
        <strain evidence="3">cv. WU1-14</strain>
    </source>
</reference>
<keyword evidence="3" id="KW-1185">Reference proteome</keyword>
<evidence type="ECO:0000313" key="3">
    <source>
        <dbReference type="Proteomes" id="UP000237105"/>
    </source>
</evidence>